<accession>A0AAW2HXB7</accession>
<keyword evidence="5" id="KW-0862">Zinc</keyword>
<dbReference type="GO" id="GO:0004190">
    <property type="term" value="F:aspartic-type endopeptidase activity"/>
    <property type="evidence" value="ECO:0007669"/>
    <property type="project" value="InterPro"/>
</dbReference>
<dbReference type="SUPFAM" id="SSF56672">
    <property type="entry name" value="DNA/RNA polymerases"/>
    <property type="match status" value="1"/>
</dbReference>
<sequence length="746" mass="85969">MTELRDIPRVSAGLKNARKSTVEKIYFLIFEEKGDSKRRLLRFKGFGFQEESEDFRKKVTLIDKNFAVKDLTIIANIFGMDYDMNKDELIVNMVINLSDLDRWKQEIEEEDEEDGEDDGSEDEDKGEIDVASSFARGNSRTTEDARQWRRSRLGQRPPRREPVADHYGELFGVSFRDVEDSLMKFDGTVATPIETWIADFEDMAYLMHWSDLQKVIYAKKALTGMAKTFIQGERGLNSWRSLRAALLDEFRTEKNSAEIHRALGNRKLKEGEDLLEYFLEMKKIARVGDVEDIALIQYVIDGIPETDYKIMLYGARDIRELKEKLKLYQSVRDRKGVKKDVGREKKEGKSKRERKESQMDRCYDCGALGHRSAQCKVGLKCFKCKGMGHKSFECPNNKSGRDGNQTVPERIPVMRIESKMRKTLKIQDREVAALIDTGSQVNIMRADTHKILGSPKLVRTTTRFEGFGSSKIRSLGYFSADVEADDIVLTGQRFHVVPKHAMNEEAIMGIELLDQVELAINKDGIRFKKAAEPDRDDRDQLILGVSTVVEESLDIGTRDPERKKLVEDLVRAYVPTKTKTTDARMKIILKDEEPVYQTPSRLPFAERDIVDQQVKKGIEEGIVKPCNSEYANRVMVVKKKDGTPRICIDRLEVQRKDFEHSRDLLRKKAKEQIGKVQEENRRRHNLRRREPTKYEVGELVAVKRTQTGPTLPPPTLLYMVFTLITVFITSINRSVLPLSIFFFHTR</sequence>
<dbReference type="Gene3D" id="3.10.10.10">
    <property type="entry name" value="HIV Type 1 Reverse Transcriptase, subunit A, domain 1"/>
    <property type="match status" value="1"/>
</dbReference>
<keyword evidence="1" id="KW-0808">Transferase</keyword>
<reference evidence="10" key="1">
    <citation type="journal article" date="2024" name="Gigascience">
        <title>Chromosome-level genome of the poultry shaft louse Menopon gallinae provides insight into the host-switching and adaptive evolution of parasitic lice.</title>
        <authorList>
            <person name="Xu Y."/>
            <person name="Ma L."/>
            <person name="Liu S."/>
            <person name="Liang Y."/>
            <person name="Liu Q."/>
            <person name="He Z."/>
            <person name="Tian L."/>
            <person name="Duan Y."/>
            <person name="Cai W."/>
            <person name="Li H."/>
            <person name="Song F."/>
        </authorList>
    </citation>
    <scope>NUCLEOTIDE SEQUENCE</scope>
    <source>
        <strain evidence="10">Cailab_2023a</strain>
    </source>
</reference>
<dbReference type="PANTHER" id="PTHR37984:SF5">
    <property type="entry name" value="PROTEIN NYNRIN-LIKE"/>
    <property type="match status" value="1"/>
</dbReference>
<dbReference type="GO" id="GO:0006508">
    <property type="term" value="P:proteolysis"/>
    <property type="evidence" value="ECO:0007669"/>
    <property type="project" value="InterPro"/>
</dbReference>
<feature type="domain" description="CCHC-type" evidence="9">
    <location>
        <begin position="380"/>
        <end position="396"/>
    </location>
</feature>
<feature type="transmembrane region" description="Helical" evidence="8">
    <location>
        <begin position="716"/>
        <end position="743"/>
    </location>
</feature>
<keyword evidence="4" id="KW-0255">Endonuclease</keyword>
<keyword evidence="2" id="KW-0548">Nucleotidyltransferase</keyword>
<dbReference type="GO" id="GO:0003676">
    <property type="term" value="F:nucleic acid binding"/>
    <property type="evidence" value="ECO:0007669"/>
    <property type="project" value="InterPro"/>
</dbReference>
<evidence type="ECO:0000256" key="8">
    <source>
        <dbReference type="SAM" id="Phobius"/>
    </source>
</evidence>
<dbReference type="GO" id="GO:0004519">
    <property type="term" value="F:endonuclease activity"/>
    <property type="evidence" value="ECO:0007669"/>
    <property type="project" value="UniProtKB-KW"/>
</dbReference>
<dbReference type="SUPFAM" id="SSF57756">
    <property type="entry name" value="Retrovirus zinc finger-like domains"/>
    <property type="match status" value="1"/>
</dbReference>
<dbReference type="Gene3D" id="4.10.60.10">
    <property type="entry name" value="Zinc finger, CCHC-type"/>
    <property type="match status" value="1"/>
</dbReference>
<evidence type="ECO:0000256" key="6">
    <source>
        <dbReference type="SAM" id="Coils"/>
    </source>
</evidence>
<dbReference type="EMBL" id="JARGDH010000003">
    <property type="protein sequence ID" value="KAL0274236.1"/>
    <property type="molecule type" value="Genomic_DNA"/>
</dbReference>
<keyword evidence="8" id="KW-0812">Transmembrane</keyword>
<keyword evidence="3" id="KW-0540">Nuclease</keyword>
<feature type="domain" description="CCHC-type" evidence="9">
    <location>
        <begin position="361"/>
        <end position="376"/>
    </location>
</feature>
<dbReference type="InterPro" id="IPR050951">
    <property type="entry name" value="Retrovirus_Pol_polyprotein"/>
</dbReference>
<dbReference type="AlphaFoldDB" id="A0AAW2HXB7"/>
<keyword evidence="8" id="KW-0472">Membrane</keyword>
<dbReference type="Pfam" id="PF00098">
    <property type="entry name" value="zf-CCHC"/>
    <property type="match status" value="2"/>
</dbReference>
<keyword evidence="4" id="KW-0378">Hydrolase</keyword>
<dbReference type="CDD" id="cd00303">
    <property type="entry name" value="retropepsin_like"/>
    <property type="match status" value="1"/>
</dbReference>
<organism evidence="10">
    <name type="scientific">Menopon gallinae</name>
    <name type="common">poultry shaft louse</name>
    <dbReference type="NCBI Taxonomy" id="328185"/>
    <lineage>
        <taxon>Eukaryota</taxon>
        <taxon>Metazoa</taxon>
        <taxon>Ecdysozoa</taxon>
        <taxon>Arthropoda</taxon>
        <taxon>Hexapoda</taxon>
        <taxon>Insecta</taxon>
        <taxon>Pterygota</taxon>
        <taxon>Neoptera</taxon>
        <taxon>Paraneoptera</taxon>
        <taxon>Psocodea</taxon>
        <taxon>Troctomorpha</taxon>
        <taxon>Phthiraptera</taxon>
        <taxon>Amblycera</taxon>
        <taxon>Menoponidae</taxon>
        <taxon>Menopon</taxon>
    </lineage>
</organism>
<dbReference type="InterPro" id="IPR036875">
    <property type="entry name" value="Znf_CCHC_sf"/>
</dbReference>
<dbReference type="SUPFAM" id="SSF50630">
    <property type="entry name" value="Acid proteases"/>
    <property type="match status" value="1"/>
</dbReference>
<comment type="caution">
    <text evidence="10">The sequence shown here is derived from an EMBL/GenBank/DDBJ whole genome shotgun (WGS) entry which is preliminary data.</text>
</comment>
<dbReference type="InterPro" id="IPR001878">
    <property type="entry name" value="Znf_CCHC"/>
</dbReference>
<evidence type="ECO:0000256" key="5">
    <source>
        <dbReference type="PROSITE-ProRule" id="PRU00047"/>
    </source>
</evidence>
<evidence type="ECO:0000313" key="10">
    <source>
        <dbReference type="EMBL" id="KAL0274236.1"/>
    </source>
</evidence>
<feature type="compositionally biased region" description="Acidic residues" evidence="7">
    <location>
        <begin position="107"/>
        <end position="126"/>
    </location>
</feature>
<dbReference type="PROSITE" id="PS00141">
    <property type="entry name" value="ASP_PROTEASE"/>
    <property type="match status" value="1"/>
</dbReference>
<dbReference type="GO" id="GO:0008270">
    <property type="term" value="F:zinc ion binding"/>
    <property type="evidence" value="ECO:0007669"/>
    <property type="project" value="UniProtKB-KW"/>
</dbReference>
<keyword evidence="5" id="KW-0863">Zinc-finger</keyword>
<dbReference type="PANTHER" id="PTHR37984">
    <property type="entry name" value="PROTEIN CBG26694"/>
    <property type="match status" value="1"/>
</dbReference>
<dbReference type="Gene3D" id="2.40.70.10">
    <property type="entry name" value="Acid Proteases"/>
    <property type="match status" value="1"/>
</dbReference>
<evidence type="ECO:0000259" key="9">
    <source>
        <dbReference type="PROSITE" id="PS50158"/>
    </source>
</evidence>
<proteinExistence type="predicted"/>
<evidence type="ECO:0000256" key="2">
    <source>
        <dbReference type="ARBA" id="ARBA00022695"/>
    </source>
</evidence>
<feature type="coiled-coil region" evidence="6">
    <location>
        <begin position="648"/>
        <end position="689"/>
    </location>
</feature>
<dbReference type="InterPro" id="IPR021109">
    <property type="entry name" value="Peptidase_aspartic_dom_sf"/>
</dbReference>
<evidence type="ECO:0000256" key="4">
    <source>
        <dbReference type="ARBA" id="ARBA00022759"/>
    </source>
</evidence>
<keyword evidence="5" id="KW-0479">Metal-binding</keyword>
<evidence type="ECO:0000256" key="1">
    <source>
        <dbReference type="ARBA" id="ARBA00022679"/>
    </source>
</evidence>
<dbReference type="InterPro" id="IPR001969">
    <property type="entry name" value="Aspartic_peptidase_AS"/>
</dbReference>
<protein>
    <recommendedName>
        <fullName evidence="9">CCHC-type domain-containing protein</fullName>
    </recommendedName>
</protein>
<dbReference type="SMART" id="SM00343">
    <property type="entry name" value="ZnF_C2HC"/>
    <property type="match status" value="2"/>
</dbReference>
<name>A0AAW2HXB7_9NEOP</name>
<feature type="region of interest" description="Disordered" evidence="7">
    <location>
        <begin position="107"/>
        <end position="163"/>
    </location>
</feature>
<evidence type="ECO:0000256" key="7">
    <source>
        <dbReference type="SAM" id="MobiDB-lite"/>
    </source>
</evidence>
<evidence type="ECO:0000256" key="3">
    <source>
        <dbReference type="ARBA" id="ARBA00022722"/>
    </source>
</evidence>
<dbReference type="PROSITE" id="PS50158">
    <property type="entry name" value="ZF_CCHC"/>
    <property type="match status" value="2"/>
</dbReference>
<dbReference type="GO" id="GO:0071897">
    <property type="term" value="P:DNA biosynthetic process"/>
    <property type="evidence" value="ECO:0007669"/>
    <property type="project" value="UniProtKB-ARBA"/>
</dbReference>
<dbReference type="GO" id="GO:0016779">
    <property type="term" value="F:nucleotidyltransferase activity"/>
    <property type="evidence" value="ECO:0007669"/>
    <property type="project" value="UniProtKB-KW"/>
</dbReference>
<keyword evidence="6" id="KW-0175">Coiled coil</keyword>
<gene>
    <name evidence="10" type="ORF">PYX00_006711</name>
</gene>
<dbReference type="InterPro" id="IPR043502">
    <property type="entry name" value="DNA/RNA_pol_sf"/>
</dbReference>
<keyword evidence="8" id="KW-1133">Transmembrane helix</keyword>